<dbReference type="PANTHER" id="PTHR10903">
    <property type="entry name" value="GTPASE, IMAP FAMILY MEMBER-RELATED"/>
    <property type="match status" value="1"/>
</dbReference>
<dbReference type="InterPro" id="IPR027417">
    <property type="entry name" value="P-loop_NTPase"/>
</dbReference>
<organism evidence="5 6">
    <name type="scientific">Paramormyrops kingsleyae</name>
    <dbReference type="NCBI Taxonomy" id="1676925"/>
    <lineage>
        <taxon>Eukaryota</taxon>
        <taxon>Metazoa</taxon>
        <taxon>Chordata</taxon>
        <taxon>Craniata</taxon>
        <taxon>Vertebrata</taxon>
        <taxon>Euteleostomi</taxon>
        <taxon>Actinopterygii</taxon>
        <taxon>Neopterygii</taxon>
        <taxon>Teleostei</taxon>
        <taxon>Osteoglossocephala</taxon>
        <taxon>Osteoglossomorpha</taxon>
        <taxon>Osteoglossiformes</taxon>
        <taxon>Mormyridae</taxon>
        <taxon>Paramormyrops</taxon>
    </lineage>
</organism>
<evidence type="ECO:0000256" key="3">
    <source>
        <dbReference type="ARBA" id="ARBA00023134"/>
    </source>
</evidence>
<sequence>FFLILVDVTGRRRKSSMDKPLNSKLPADLRIVLFSSRSHLQFIVSNCILGRQVFMPAEGSLSQSLKNLGETEGRRVSVINSPNFFEKDLTQQHIKKELKRCVCLSCPGPHAVLLTLDLEDISATDVRIVEELTKYFGDNILKYTILLLCHEGKEEDSSLEDRLQKDINLREIMDKFGHQYHLFNKNSVGAGPLLERIESLVAENGDRFFTNYKYEEIEGSIRKEETFIEKGREKELKKMLCELDSKYEGEELERERDQYLKGVRAEIRKEAERIILDRLGIVLWVVYYGQLVRGVIRTVWGVVGRIAGALWRYIRHTNLAAERLQR</sequence>
<proteinExistence type="inferred from homology"/>
<keyword evidence="3" id="KW-0342">GTP-binding</keyword>
<evidence type="ECO:0000256" key="2">
    <source>
        <dbReference type="ARBA" id="ARBA00022741"/>
    </source>
</evidence>
<dbReference type="GO" id="GO:0005525">
    <property type="term" value="F:GTP binding"/>
    <property type="evidence" value="ECO:0007669"/>
    <property type="project" value="UniProtKB-KW"/>
</dbReference>
<evidence type="ECO:0000256" key="1">
    <source>
        <dbReference type="ARBA" id="ARBA00008535"/>
    </source>
</evidence>
<feature type="domain" description="AIG1-type G" evidence="4">
    <location>
        <begin position="26"/>
        <end position="218"/>
    </location>
</feature>
<evidence type="ECO:0000313" key="5">
    <source>
        <dbReference type="Ensembl" id="ENSPKIP00000007557.1"/>
    </source>
</evidence>
<dbReference type="AlphaFoldDB" id="A0A3B3QLE9"/>
<keyword evidence="2" id="KW-0547">Nucleotide-binding</keyword>
<name>A0A3B3QLE9_9TELE</name>
<dbReference type="InterPro" id="IPR006703">
    <property type="entry name" value="G_AIG1"/>
</dbReference>
<dbReference type="Ensembl" id="ENSPKIT00000031618.1">
    <property type="protein sequence ID" value="ENSPKIP00000007557.1"/>
    <property type="gene ID" value="ENSPKIG00000023400.1"/>
</dbReference>
<dbReference type="PANTHER" id="PTHR10903:SF177">
    <property type="entry name" value="GTPASE IMAP FAMILY MEMBER 4-LIKE-RELATED"/>
    <property type="match status" value="1"/>
</dbReference>
<reference evidence="5" key="1">
    <citation type="submission" date="2025-08" db="UniProtKB">
        <authorList>
            <consortium name="Ensembl"/>
        </authorList>
    </citation>
    <scope>IDENTIFICATION</scope>
</reference>
<evidence type="ECO:0000259" key="4">
    <source>
        <dbReference type="PROSITE" id="PS51720"/>
    </source>
</evidence>
<protein>
    <recommendedName>
        <fullName evidence="4">AIG1-type G domain-containing protein</fullName>
    </recommendedName>
</protein>
<reference evidence="5" key="2">
    <citation type="submission" date="2025-09" db="UniProtKB">
        <authorList>
            <consortium name="Ensembl"/>
        </authorList>
    </citation>
    <scope>IDENTIFICATION</scope>
</reference>
<dbReference type="SUPFAM" id="SSF52540">
    <property type="entry name" value="P-loop containing nucleoside triphosphate hydrolases"/>
    <property type="match status" value="1"/>
</dbReference>
<comment type="similarity">
    <text evidence="1">Belongs to the TRAFAC class TrmE-Era-EngA-EngB-Septin-like GTPase superfamily. AIG1/Toc34/Toc159-like paraseptin GTPase family. IAN subfamily.</text>
</comment>
<accession>A0A3B3QLE9</accession>
<dbReference type="Proteomes" id="UP000261540">
    <property type="component" value="Unplaced"/>
</dbReference>
<dbReference type="Pfam" id="PF04548">
    <property type="entry name" value="AIG1"/>
    <property type="match status" value="1"/>
</dbReference>
<dbReference type="PROSITE" id="PS51720">
    <property type="entry name" value="G_AIG1"/>
    <property type="match status" value="1"/>
</dbReference>
<dbReference type="InterPro" id="IPR045058">
    <property type="entry name" value="GIMA/IAN/Toc"/>
</dbReference>
<dbReference type="GeneTree" id="ENSGT00940000167682"/>
<evidence type="ECO:0000313" key="6">
    <source>
        <dbReference type="Proteomes" id="UP000261540"/>
    </source>
</evidence>
<dbReference type="Gene3D" id="3.40.50.300">
    <property type="entry name" value="P-loop containing nucleotide triphosphate hydrolases"/>
    <property type="match status" value="1"/>
</dbReference>
<keyword evidence="6" id="KW-1185">Reference proteome</keyword>